<feature type="transmembrane region" description="Helical" evidence="1">
    <location>
        <begin position="192"/>
        <end position="211"/>
    </location>
</feature>
<protein>
    <recommendedName>
        <fullName evidence="4">Bax inhibitor-1/YccA family protein</fullName>
    </recommendedName>
</protein>
<dbReference type="PANTHER" id="PTHR41282">
    <property type="entry name" value="CONSERVED TRANSMEMBRANE PROTEIN-RELATED"/>
    <property type="match status" value="1"/>
</dbReference>
<dbReference type="EMBL" id="CP003093">
    <property type="protein sequence ID" value="AER57057.1"/>
    <property type="molecule type" value="Genomic_DNA"/>
</dbReference>
<feature type="transmembrane region" description="Helical" evidence="1">
    <location>
        <begin position="126"/>
        <end position="146"/>
    </location>
</feature>
<dbReference type="Proteomes" id="UP000005870">
    <property type="component" value="Chromosome"/>
</dbReference>
<keyword evidence="1" id="KW-1133">Transmembrane helix</keyword>
<sequence length="258" mass="27645">MVRSGNPALKQSTFLDLSSGAVVARDAGAMTLSGTVNKTGLLLLLTVLTAAFAWSQSIVTGADGQAAIAQGVAGYMIGGAIGGFILALITIFKKTWAPITAPLYALVEGFFLGSISAMYEFRFNGIVFQAVLLTFGTLFALLFAYRSGLIRATENFKLGVAAATGGIFLVYLATMILGFFNVNIPFIHESGLVGIGFSLFVVVIAALNLVLDFDFIENGIEQGAPKYMEWYGAFGLMVTLVWLYIEFLRLLSKLQSRN</sequence>
<feature type="transmembrane region" description="Helical" evidence="1">
    <location>
        <begin position="158"/>
        <end position="180"/>
    </location>
</feature>
<name>G7UQY5_PSEUP</name>
<feature type="transmembrane region" description="Helical" evidence="1">
    <location>
        <begin position="40"/>
        <end position="60"/>
    </location>
</feature>
<dbReference type="STRING" id="1045855.DSC_12065"/>
<dbReference type="Pfam" id="PF12811">
    <property type="entry name" value="BaxI_1"/>
    <property type="match status" value="1"/>
</dbReference>
<evidence type="ECO:0008006" key="4">
    <source>
        <dbReference type="Google" id="ProtNLM"/>
    </source>
</evidence>
<dbReference type="eggNOG" id="COG4760">
    <property type="taxonomic scope" value="Bacteria"/>
</dbReference>
<reference evidence="2 3" key="1">
    <citation type="journal article" date="2012" name="J. Bacteriol.">
        <title>Complete Genome Sequence of the BTEX-Degrading Bacterium Pseudoxanthomonas spadix BD-a59.</title>
        <authorList>
            <person name="Lee S.H."/>
            <person name="Jin H.M."/>
            <person name="Lee H.J."/>
            <person name="Kim J.M."/>
            <person name="Jeon C.O."/>
        </authorList>
    </citation>
    <scope>NUCLEOTIDE SEQUENCE [LARGE SCALE GENOMIC DNA]</scope>
    <source>
        <strain evidence="2 3">BD-a59</strain>
    </source>
</reference>
<feature type="transmembrane region" description="Helical" evidence="1">
    <location>
        <begin position="231"/>
        <end position="251"/>
    </location>
</feature>
<keyword evidence="1" id="KW-0812">Transmembrane</keyword>
<accession>G7UQY5</accession>
<keyword evidence="3" id="KW-1185">Reference proteome</keyword>
<proteinExistence type="predicted"/>
<dbReference type="KEGG" id="psd:DSC_12065"/>
<dbReference type="PANTHER" id="PTHR41282:SF1">
    <property type="entry name" value="CONSERVED TRANSMEMBRANE PROTEIN-RELATED"/>
    <property type="match status" value="1"/>
</dbReference>
<dbReference type="PIRSF" id="PIRSF009160">
    <property type="entry name" value="UCP009160"/>
    <property type="match status" value="1"/>
</dbReference>
<evidence type="ECO:0000313" key="2">
    <source>
        <dbReference type="EMBL" id="AER57057.1"/>
    </source>
</evidence>
<feature type="transmembrane region" description="Helical" evidence="1">
    <location>
        <begin position="99"/>
        <end position="119"/>
    </location>
</feature>
<dbReference type="HOGENOM" id="CLU_074030_1_0_6"/>
<feature type="transmembrane region" description="Helical" evidence="1">
    <location>
        <begin position="72"/>
        <end position="93"/>
    </location>
</feature>
<evidence type="ECO:0000256" key="1">
    <source>
        <dbReference type="SAM" id="Phobius"/>
    </source>
</evidence>
<evidence type="ECO:0000313" key="3">
    <source>
        <dbReference type="Proteomes" id="UP000005870"/>
    </source>
</evidence>
<dbReference type="AlphaFoldDB" id="G7UQY5"/>
<gene>
    <name evidence="2" type="ordered locus">DSC_12065</name>
</gene>
<dbReference type="RefSeq" id="WP_014161230.1">
    <property type="nucleotide sequence ID" value="NC_016147.2"/>
</dbReference>
<keyword evidence="1" id="KW-0472">Membrane</keyword>
<organism evidence="2 3">
    <name type="scientific">Pseudoxanthomonas spadix (strain BD-a59)</name>
    <dbReference type="NCBI Taxonomy" id="1045855"/>
    <lineage>
        <taxon>Bacteria</taxon>
        <taxon>Pseudomonadati</taxon>
        <taxon>Pseudomonadota</taxon>
        <taxon>Gammaproteobacteria</taxon>
        <taxon>Lysobacterales</taxon>
        <taxon>Lysobacteraceae</taxon>
        <taxon>Pseudoxanthomonas</taxon>
    </lineage>
</organism>
<dbReference type="InterPro" id="IPR010539">
    <property type="entry name" value="BaxI_1-like"/>
</dbReference>
<dbReference type="OrthoDB" id="116480at2"/>